<dbReference type="Gene3D" id="3.40.50.1820">
    <property type="entry name" value="alpha/beta hydrolase"/>
    <property type="match status" value="1"/>
</dbReference>
<accession>A0A2S3ZRT6</accession>
<feature type="domain" description="Alpha/beta hydrolase fold-5" evidence="2">
    <location>
        <begin position="151"/>
        <end position="314"/>
    </location>
</feature>
<keyword evidence="1" id="KW-0472">Membrane</keyword>
<name>A0A2S3ZRT6_ARTGL</name>
<keyword evidence="4" id="KW-1185">Reference proteome</keyword>
<dbReference type="Pfam" id="PF12695">
    <property type="entry name" value="Abhydrolase_5"/>
    <property type="match status" value="1"/>
</dbReference>
<protein>
    <submittedName>
        <fullName evidence="3">Alpha/beta hydrolase</fullName>
    </submittedName>
</protein>
<reference evidence="3 4" key="1">
    <citation type="submission" date="2018-01" db="EMBL/GenBank/DDBJ databases">
        <title>Arthrobacter sp. nov., from glaciers in China.</title>
        <authorList>
            <person name="Liu Q."/>
            <person name="Xin Y.-H."/>
        </authorList>
    </citation>
    <scope>NUCLEOTIDE SEQUENCE [LARGE SCALE GENOMIC DNA]</scope>
    <source>
        <strain evidence="3 4">HLT2-12-2</strain>
    </source>
</reference>
<proteinExistence type="predicted"/>
<dbReference type="GO" id="GO:0016787">
    <property type="term" value="F:hydrolase activity"/>
    <property type="evidence" value="ECO:0007669"/>
    <property type="project" value="UniProtKB-KW"/>
</dbReference>
<sequence length="332" mass="34673">MTIEEPNTPAELAAGSNRAITRIDTVFFWAVRSISSLGVIVAVWAAISTGGMLVHGHPAYAILLGIVFISCAVVAARSLLSRATTRRRFKVIRGIGLVASCAVLALIWWLVPYSAAPPALAAMTSDDTVTVTETPSQIVMTPTSSPSEVGVFFQPGALVDARAYAAVLRPLAEDGHIVVIPKQPLGIAFLSTGTFTSARTQYPPVARWVLGGHSLGGVVAANDAQAFSKDLADPVAGIIFFASYPASDMSTLPTPVLSISASNDGLATTEKINASKDTLPKDTNFTVIEGGVHANFGDYGPQAGDGKPTISSDDARTEISRTSLAFVESLSK</sequence>
<feature type="transmembrane region" description="Helical" evidence="1">
    <location>
        <begin position="91"/>
        <end position="111"/>
    </location>
</feature>
<gene>
    <name evidence="3" type="ORF">CVS27_18700</name>
</gene>
<dbReference type="Proteomes" id="UP000237061">
    <property type="component" value="Unassembled WGS sequence"/>
</dbReference>
<keyword evidence="1" id="KW-1133">Transmembrane helix</keyword>
<dbReference type="EMBL" id="PPXC01000021">
    <property type="protein sequence ID" value="POH71829.1"/>
    <property type="molecule type" value="Genomic_DNA"/>
</dbReference>
<keyword evidence="1" id="KW-0812">Transmembrane</keyword>
<feature type="transmembrane region" description="Helical" evidence="1">
    <location>
        <begin position="26"/>
        <end position="47"/>
    </location>
</feature>
<dbReference type="InterPro" id="IPR029059">
    <property type="entry name" value="AB_hydrolase_5"/>
</dbReference>
<dbReference type="RefSeq" id="WP_103467366.1">
    <property type="nucleotide sequence ID" value="NZ_PPXC01000021.1"/>
</dbReference>
<keyword evidence="3" id="KW-0378">Hydrolase</keyword>
<evidence type="ECO:0000256" key="1">
    <source>
        <dbReference type="SAM" id="Phobius"/>
    </source>
</evidence>
<evidence type="ECO:0000313" key="3">
    <source>
        <dbReference type="EMBL" id="POH71829.1"/>
    </source>
</evidence>
<evidence type="ECO:0000313" key="4">
    <source>
        <dbReference type="Proteomes" id="UP000237061"/>
    </source>
</evidence>
<comment type="caution">
    <text evidence="3">The sequence shown here is derived from an EMBL/GenBank/DDBJ whole genome shotgun (WGS) entry which is preliminary data.</text>
</comment>
<organism evidence="3 4">
    <name type="scientific">Arthrobacter glacialis</name>
    <dbReference type="NCBI Taxonomy" id="1664"/>
    <lineage>
        <taxon>Bacteria</taxon>
        <taxon>Bacillati</taxon>
        <taxon>Actinomycetota</taxon>
        <taxon>Actinomycetes</taxon>
        <taxon>Micrococcales</taxon>
        <taxon>Micrococcaceae</taxon>
        <taxon>Arthrobacter</taxon>
    </lineage>
</organism>
<dbReference type="InterPro" id="IPR029058">
    <property type="entry name" value="AB_hydrolase_fold"/>
</dbReference>
<evidence type="ECO:0000259" key="2">
    <source>
        <dbReference type="Pfam" id="PF12695"/>
    </source>
</evidence>
<dbReference type="SUPFAM" id="SSF53474">
    <property type="entry name" value="alpha/beta-Hydrolases"/>
    <property type="match status" value="1"/>
</dbReference>
<feature type="transmembrane region" description="Helical" evidence="1">
    <location>
        <begin position="59"/>
        <end position="79"/>
    </location>
</feature>
<dbReference type="AlphaFoldDB" id="A0A2S3ZRT6"/>